<evidence type="ECO:0000313" key="4">
    <source>
        <dbReference type="Proteomes" id="UP000818603"/>
    </source>
</evidence>
<dbReference type="SUPFAM" id="SSF53254">
    <property type="entry name" value="Phosphoglycerate mutase-like"/>
    <property type="match status" value="1"/>
</dbReference>
<dbReference type="EMBL" id="VCJR02000003">
    <property type="protein sequence ID" value="NHK29137.1"/>
    <property type="molecule type" value="Genomic_DNA"/>
</dbReference>
<accession>A0A8J3A3F7</accession>
<keyword evidence="4" id="KW-1185">Reference proteome</keyword>
<dbReference type="RefSeq" id="WP_155141863.1">
    <property type="nucleotide sequence ID" value="NZ_BMGZ01000003.1"/>
</dbReference>
<reference evidence="2 4" key="2">
    <citation type="submission" date="2020-02" db="EMBL/GenBank/DDBJ databases">
        <title>Genome sequence of Parvularcula flava strain NH6-79.</title>
        <authorList>
            <person name="Abdul Karim M.H."/>
            <person name="Lam M.Q."/>
            <person name="Chen S.J."/>
            <person name="Yahya A."/>
            <person name="Shahir S."/>
            <person name="Shamsir M.S."/>
            <person name="Chong C.S."/>
        </authorList>
    </citation>
    <scope>NUCLEOTIDE SEQUENCE [LARGE SCALE GENOMIC DNA]</scope>
    <source>
        <strain evidence="2 4">NH6-79</strain>
    </source>
</reference>
<dbReference type="SMART" id="SM00855">
    <property type="entry name" value="PGAM"/>
    <property type="match status" value="1"/>
</dbReference>
<reference evidence="1" key="3">
    <citation type="submission" date="2020-09" db="EMBL/GenBank/DDBJ databases">
        <authorList>
            <person name="Sun Q."/>
            <person name="Zhou Y."/>
        </authorList>
    </citation>
    <scope>NUCLEOTIDE SEQUENCE</scope>
    <source>
        <strain evidence="1">CGMCC 1.14984</strain>
    </source>
</reference>
<reference evidence="1" key="1">
    <citation type="journal article" date="2014" name="Int. J. Syst. Evol. Microbiol.">
        <title>Complete genome sequence of Corynebacterium casei LMG S-19264T (=DSM 44701T), isolated from a smear-ripened cheese.</title>
        <authorList>
            <consortium name="US DOE Joint Genome Institute (JGI-PGF)"/>
            <person name="Walter F."/>
            <person name="Albersmeier A."/>
            <person name="Kalinowski J."/>
            <person name="Ruckert C."/>
        </authorList>
    </citation>
    <scope>NUCLEOTIDE SEQUENCE</scope>
    <source>
        <strain evidence="1">CGMCC 1.14984</strain>
    </source>
</reference>
<dbReference type="Proteomes" id="UP000621856">
    <property type="component" value="Unassembled WGS sequence"/>
</dbReference>
<dbReference type="CDD" id="cd07067">
    <property type="entry name" value="HP_PGM_like"/>
    <property type="match status" value="1"/>
</dbReference>
<evidence type="ECO:0000313" key="2">
    <source>
        <dbReference type="EMBL" id="NHK29137.1"/>
    </source>
</evidence>
<dbReference type="SUPFAM" id="SSF54427">
    <property type="entry name" value="NTF2-like"/>
    <property type="match status" value="1"/>
</dbReference>
<dbReference type="Proteomes" id="UP000818603">
    <property type="component" value="Unassembled WGS sequence"/>
</dbReference>
<dbReference type="Gene3D" id="3.10.450.50">
    <property type="match status" value="1"/>
</dbReference>
<dbReference type="EMBL" id="BMGZ01000003">
    <property type="protein sequence ID" value="GGI00194.1"/>
    <property type="molecule type" value="Genomic_DNA"/>
</dbReference>
<gene>
    <name evidence="2" type="ORF">FF098_014545</name>
    <name evidence="1" type="ORF">GCM10011355_27910</name>
</gene>
<dbReference type="InterPro" id="IPR029033">
    <property type="entry name" value="His_PPase_superfam"/>
</dbReference>
<protein>
    <submittedName>
        <fullName evidence="2">Histidine phosphatase family protein</fullName>
    </submittedName>
</protein>
<sequence length="320" mass="34615">MVDLIKSVFSVLTAFFLSALITVGAQPVPVGADTILLLRHAEAGDGNDPALTAKGKARAERVANQLAGLPIRTIYVTDTIRARQTAEPLANRLDLDVSPYDPFALPAFAEALKMTTGPVLVVGHSNTTPELVRLLGGEAGEPIAHDEHDRLYRVANGETELYEAGGAPLAMAGCPEAGATIESLIVQTYAVISGPAGEKRDWACFRSLFADGAQMMALHLPDQSPRVLMPQEYIERSGPWLEENGFFEKEVGRTVHQYGGIAQVFSSYEAVRSADDAEPFMRGINSFQLVRDANGWKITSLVWQQEHDGLPVPKAYLGTE</sequence>
<comment type="caution">
    <text evidence="1">The sequence shown here is derived from an EMBL/GenBank/DDBJ whole genome shotgun (WGS) entry which is preliminary data.</text>
</comment>
<organism evidence="1 3">
    <name type="scientific">Aquisalinus luteolus</name>
    <dbReference type="NCBI Taxonomy" id="1566827"/>
    <lineage>
        <taxon>Bacteria</taxon>
        <taxon>Pseudomonadati</taxon>
        <taxon>Pseudomonadota</taxon>
        <taxon>Alphaproteobacteria</taxon>
        <taxon>Parvularculales</taxon>
        <taxon>Parvularculaceae</taxon>
        <taxon>Aquisalinus</taxon>
    </lineage>
</organism>
<dbReference type="AlphaFoldDB" id="A0A8J3A3F7"/>
<name>A0A8J3A3F7_9PROT</name>
<evidence type="ECO:0000313" key="3">
    <source>
        <dbReference type="Proteomes" id="UP000621856"/>
    </source>
</evidence>
<dbReference type="Gene3D" id="3.40.50.1240">
    <property type="entry name" value="Phosphoglycerate mutase-like"/>
    <property type="match status" value="1"/>
</dbReference>
<dbReference type="InterPro" id="IPR032710">
    <property type="entry name" value="NTF2-like_dom_sf"/>
</dbReference>
<dbReference type="InterPro" id="IPR013078">
    <property type="entry name" value="His_Pase_superF_clade-1"/>
</dbReference>
<dbReference type="Pfam" id="PF00300">
    <property type="entry name" value="His_Phos_1"/>
    <property type="match status" value="1"/>
</dbReference>
<evidence type="ECO:0000313" key="1">
    <source>
        <dbReference type="EMBL" id="GGI00194.1"/>
    </source>
</evidence>
<proteinExistence type="predicted"/>